<evidence type="ECO:0000313" key="1">
    <source>
        <dbReference type="EMBL" id="CDW18353.1"/>
    </source>
</evidence>
<protein>
    <submittedName>
        <fullName evidence="1">Uncharacterized protein</fullName>
    </submittedName>
</protein>
<reference evidence="1" key="1">
    <citation type="submission" date="2014-05" db="EMBL/GenBank/DDBJ databases">
        <authorList>
            <person name="Chronopoulou M."/>
        </authorList>
    </citation>
    <scope>NUCLEOTIDE SEQUENCE</scope>
    <source>
        <tissue evidence="1">Whole organism</tissue>
    </source>
</reference>
<proteinExistence type="predicted"/>
<accession>A0A0K2SX62</accession>
<dbReference type="EMBL" id="HACA01000992">
    <property type="protein sequence ID" value="CDW18353.1"/>
    <property type="molecule type" value="Transcribed_RNA"/>
</dbReference>
<dbReference type="AlphaFoldDB" id="A0A0K2SX62"/>
<name>A0A0K2SX62_LEPSM</name>
<sequence length="29" mass="3649">MIRHKNKPIFNYLFVKSYKLLQMSPIYYI</sequence>
<organism evidence="1">
    <name type="scientific">Lepeophtheirus salmonis</name>
    <name type="common">Salmon louse</name>
    <name type="synonym">Caligus salmonis</name>
    <dbReference type="NCBI Taxonomy" id="72036"/>
    <lineage>
        <taxon>Eukaryota</taxon>
        <taxon>Metazoa</taxon>
        <taxon>Ecdysozoa</taxon>
        <taxon>Arthropoda</taxon>
        <taxon>Crustacea</taxon>
        <taxon>Multicrustacea</taxon>
        <taxon>Hexanauplia</taxon>
        <taxon>Copepoda</taxon>
        <taxon>Siphonostomatoida</taxon>
        <taxon>Caligidae</taxon>
        <taxon>Lepeophtheirus</taxon>
    </lineage>
</organism>